<evidence type="ECO:0000313" key="2">
    <source>
        <dbReference type="Proteomes" id="UP000634136"/>
    </source>
</evidence>
<evidence type="ECO:0000313" key="1">
    <source>
        <dbReference type="EMBL" id="KAF7838899.1"/>
    </source>
</evidence>
<gene>
    <name evidence="1" type="ORF">G2W53_007381</name>
</gene>
<accession>A0A834X6A5</accession>
<dbReference type="EMBL" id="JAAIUW010000003">
    <property type="protein sequence ID" value="KAF7838899.1"/>
    <property type="molecule type" value="Genomic_DNA"/>
</dbReference>
<protein>
    <submittedName>
        <fullName evidence="1">Uncharacterized protein</fullName>
    </submittedName>
</protein>
<keyword evidence="2" id="KW-1185">Reference proteome</keyword>
<comment type="caution">
    <text evidence="1">The sequence shown here is derived from an EMBL/GenBank/DDBJ whole genome shotgun (WGS) entry which is preliminary data.</text>
</comment>
<proteinExistence type="predicted"/>
<organism evidence="1 2">
    <name type="scientific">Senna tora</name>
    <dbReference type="NCBI Taxonomy" id="362788"/>
    <lineage>
        <taxon>Eukaryota</taxon>
        <taxon>Viridiplantae</taxon>
        <taxon>Streptophyta</taxon>
        <taxon>Embryophyta</taxon>
        <taxon>Tracheophyta</taxon>
        <taxon>Spermatophyta</taxon>
        <taxon>Magnoliopsida</taxon>
        <taxon>eudicotyledons</taxon>
        <taxon>Gunneridae</taxon>
        <taxon>Pentapetalae</taxon>
        <taxon>rosids</taxon>
        <taxon>fabids</taxon>
        <taxon>Fabales</taxon>
        <taxon>Fabaceae</taxon>
        <taxon>Caesalpinioideae</taxon>
        <taxon>Cassia clade</taxon>
        <taxon>Senna</taxon>
    </lineage>
</organism>
<reference evidence="1" key="1">
    <citation type="submission" date="2020-09" db="EMBL/GenBank/DDBJ databases">
        <title>Genome-Enabled Discovery of Anthraquinone Biosynthesis in Senna tora.</title>
        <authorList>
            <person name="Kang S.-H."/>
            <person name="Pandey R.P."/>
            <person name="Lee C.-M."/>
            <person name="Sim J.-S."/>
            <person name="Jeong J.-T."/>
            <person name="Choi B.-S."/>
            <person name="Jung M."/>
            <person name="Ginzburg D."/>
            <person name="Zhao K."/>
            <person name="Won S.Y."/>
            <person name="Oh T.-J."/>
            <person name="Yu Y."/>
            <person name="Kim N.-H."/>
            <person name="Lee O.R."/>
            <person name="Lee T.-H."/>
            <person name="Bashyal P."/>
            <person name="Kim T.-S."/>
            <person name="Lee W.-H."/>
            <person name="Kawkins C."/>
            <person name="Kim C.-K."/>
            <person name="Kim J.S."/>
            <person name="Ahn B.O."/>
            <person name="Rhee S.Y."/>
            <person name="Sohng J.K."/>
        </authorList>
    </citation>
    <scope>NUCLEOTIDE SEQUENCE</scope>
    <source>
        <tissue evidence="1">Leaf</tissue>
    </source>
</reference>
<sequence length="45" mass="5480">MKRKHETNRQVVIAKRDKYSLLKGKAYEIHYYGKSQKKPEVERMN</sequence>
<dbReference type="Proteomes" id="UP000634136">
    <property type="component" value="Unassembled WGS sequence"/>
</dbReference>
<name>A0A834X6A5_9FABA</name>
<dbReference type="AlphaFoldDB" id="A0A834X6A5"/>